<dbReference type="STRING" id="1276538.A0A1X7RI24"/>
<evidence type="ECO:0000256" key="3">
    <source>
        <dbReference type="SAM" id="Phobius"/>
    </source>
</evidence>
<evidence type="ECO:0000313" key="6">
    <source>
        <dbReference type="Proteomes" id="UP000215127"/>
    </source>
</evidence>
<name>A0A1X7RI24_ZYMT9</name>
<dbReference type="EC" id="3.4.19.12" evidence="1"/>
<dbReference type="Proteomes" id="UP000215127">
    <property type="component" value="Chromosome 2"/>
</dbReference>
<keyword evidence="1" id="KW-0833">Ubl conjugation pathway</keyword>
<sequence>MPERPLTIATYAAGASLAAVTLVYVFGPTFFLDDEASNSSRATRKKGVVGLANPANDCFINSVLQALAGLPELRAYLIREVHRRSLDGPELYLDLTAAEEEAQKNRKSREIPDWKVVGQQQGLVTNALKEVLDALNERPIYKKTISAQGFIRAVEGAFRTRISRSQQDAQEFLQVVVERLAEEHAAGRRVRRKARQLAAEEEGDVIHGNGGIEEPSKEEDDSDDSETVNPLEGKLESQVECSHCQFKPKPSISSFLTLTLNVPHDSTSSTLAVCFDQLLKVEHIDDFKCDRCRLDFALQQLSQTLSRPSLTPSERALHLKHQSLIQQAIATDPEKPPKDVPLPSLSATPNRRIAKHVRISAFPKILTLHLSRSVWDPSSASSKNSAKVPFPETLPLGGLLQRKTYRLLGVVTHKGGHNSGHYESFRRQHLPKPYSTKVSLGTEGIYSRKNSPVPSPRGSAGNSPRLGGTSESAETGRGGRGEGSDAEESTDLTELSTGTSTSSSSEPVRKRLTVPLDAIPTPGLPSPPASHPLVVNLKAEEGEGDSAAPPVKRRNSMRDALRRKGKGSNGGYGSERWWRISDEKVKECKTGDVLGMQREVYLLFYERVE</sequence>
<dbReference type="PROSITE" id="PS50235">
    <property type="entry name" value="USP_3"/>
    <property type="match status" value="1"/>
</dbReference>
<keyword evidence="1" id="KW-0378">Hydrolase</keyword>
<dbReference type="AlphaFoldDB" id="A0A1X7RI24"/>
<dbReference type="InterPro" id="IPR001394">
    <property type="entry name" value="Peptidase_C19_UCH"/>
</dbReference>
<evidence type="ECO:0000256" key="2">
    <source>
        <dbReference type="SAM" id="MobiDB-lite"/>
    </source>
</evidence>
<keyword evidence="3" id="KW-1133">Transmembrane helix</keyword>
<feature type="compositionally biased region" description="Low complexity" evidence="2">
    <location>
        <begin position="492"/>
        <end position="506"/>
    </location>
</feature>
<feature type="region of interest" description="Disordered" evidence="2">
    <location>
        <begin position="414"/>
        <end position="510"/>
    </location>
</feature>
<dbReference type="GO" id="GO:0006508">
    <property type="term" value="P:proteolysis"/>
    <property type="evidence" value="ECO:0007669"/>
    <property type="project" value="UniProtKB-KW"/>
</dbReference>
<feature type="transmembrane region" description="Helical" evidence="3">
    <location>
        <begin position="12"/>
        <end position="32"/>
    </location>
</feature>
<keyword evidence="6" id="KW-1185">Reference proteome</keyword>
<feature type="domain" description="USP" evidence="4">
    <location>
        <begin position="49"/>
        <end position="608"/>
    </location>
</feature>
<dbReference type="PANTHER" id="PTHR24006">
    <property type="entry name" value="UBIQUITIN CARBOXYL-TERMINAL HYDROLASE"/>
    <property type="match status" value="1"/>
</dbReference>
<dbReference type="GO" id="GO:0005634">
    <property type="term" value="C:nucleus"/>
    <property type="evidence" value="ECO:0007669"/>
    <property type="project" value="TreeGrafter"/>
</dbReference>
<dbReference type="PROSITE" id="PS00973">
    <property type="entry name" value="USP_2"/>
    <property type="match status" value="1"/>
</dbReference>
<dbReference type="Gene3D" id="3.90.70.10">
    <property type="entry name" value="Cysteine proteinases"/>
    <property type="match status" value="1"/>
</dbReference>
<evidence type="ECO:0000259" key="4">
    <source>
        <dbReference type="PROSITE" id="PS50235"/>
    </source>
</evidence>
<dbReference type="GO" id="GO:0016579">
    <property type="term" value="P:protein deubiquitination"/>
    <property type="evidence" value="ECO:0007669"/>
    <property type="project" value="InterPro"/>
</dbReference>
<proteinExistence type="inferred from homology"/>
<keyword evidence="1" id="KW-0788">Thiol protease</keyword>
<dbReference type="SUPFAM" id="SSF54001">
    <property type="entry name" value="Cysteine proteinases"/>
    <property type="match status" value="1"/>
</dbReference>
<dbReference type="Pfam" id="PF00443">
    <property type="entry name" value="UCH"/>
    <property type="match status" value="1"/>
</dbReference>
<dbReference type="GO" id="GO:0005829">
    <property type="term" value="C:cytosol"/>
    <property type="evidence" value="ECO:0007669"/>
    <property type="project" value="TreeGrafter"/>
</dbReference>
<comment type="similarity">
    <text evidence="1">Belongs to the peptidase C19 family.</text>
</comment>
<keyword evidence="3" id="KW-0812">Transmembrane</keyword>
<comment type="catalytic activity">
    <reaction evidence="1">
        <text>Thiol-dependent hydrolysis of ester, thioester, amide, peptide and isopeptide bonds formed by the C-terminal Gly of ubiquitin (a 76-residue protein attached to proteins as an intracellular targeting signal).</text>
        <dbReference type="EC" id="3.4.19.12"/>
    </reaction>
</comment>
<feature type="region of interest" description="Disordered" evidence="2">
    <location>
        <begin position="190"/>
        <end position="232"/>
    </location>
</feature>
<organism evidence="5 6">
    <name type="scientific">Zymoseptoria tritici (strain ST99CH_3D7)</name>
    <dbReference type="NCBI Taxonomy" id="1276538"/>
    <lineage>
        <taxon>Eukaryota</taxon>
        <taxon>Fungi</taxon>
        <taxon>Dikarya</taxon>
        <taxon>Ascomycota</taxon>
        <taxon>Pezizomycotina</taxon>
        <taxon>Dothideomycetes</taxon>
        <taxon>Dothideomycetidae</taxon>
        <taxon>Mycosphaerellales</taxon>
        <taxon>Mycosphaerellaceae</taxon>
        <taxon>Zymoseptoria</taxon>
    </lineage>
</organism>
<dbReference type="PROSITE" id="PS00972">
    <property type="entry name" value="USP_1"/>
    <property type="match status" value="1"/>
</dbReference>
<dbReference type="InterPro" id="IPR038765">
    <property type="entry name" value="Papain-like_cys_pep_sf"/>
</dbReference>
<dbReference type="GO" id="GO:0004843">
    <property type="term" value="F:cysteine-type deubiquitinase activity"/>
    <property type="evidence" value="ECO:0007669"/>
    <property type="project" value="UniProtKB-UniRule"/>
</dbReference>
<dbReference type="InterPro" id="IPR028889">
    <property type="entry name" value="USP"/>
</dbReference>
<dbReference type="EMBL" id="LT853693">
    <property type="protein sequence ID" value="SMQ47073.1"/>
    <property type="molecule type" value="Genomic_DNA"/>
</dbReference>
<dbReference type="CDD" id="cd02662">
    <property type="entry name" value="Peptidase_C19F"/>
    <property type="match status" value="1"/>
</dbReference>
<feature type="compositionally biased region" description="Acidic residues" evidence="2">
    <location>
        <begin position="216"/>
        <end position="226"/>
    </location>
</feature>
<keyword evidence="1" id="KW-0645">Protease</keyword>
<reference evidence="5 6" key="1">
    <citation type="submission" date="2016-06" db="EMBL/GenBank/DDBJ databases">
        <authorList>
            <person name="Kjaerup R.B."/>
            <person name="Dalgaard T.S."/>
            <person name="Juul-Madsen H.R."/>
        </authorList>
    </citation>
    <scope>NUCLEOTIDE SEQUENCE [LARGE SCALE GENOMIC DNA]</scope>
</reference>
<dbReference type="InterPro" id="IPR018200">
    <property type="entry name" value="USP_CS"/>
</dbReference>
<keyword evidence="3" id="KW-0472">Membrane</keyword>
<dbReference type="PANTHER" id="PTHR24006:SF904">
    <property type="entry name" value="UBIQUITIN CARBOXYL-TERMINAL HYDROLASE 16"/>
    <property type="match status" value="1"/>
</dbReference>
<dbReference type="InterPro" id="IPR050164">
    <property type="entry name" value="Peptidase_C19"/>
</dbReference>
<evidence type="ECO:0000256" key="1">
    <source>
        <dbReference type="RuleBase" id="RU366025"/>
    </source>
</evidence>
<accession>A0A1X7RI24</accession>
<feature type="region of interest" description="Disordered" evidence="2">
    <location>
        <begin position="540"/>
        <end position="575"/>
    </location>
</feature>
<gene>
    <name evidence="5" type="ORF">ZT3D7_G2220</name>
</gene>
<protein>
    <recommendedName>
        <fullName evidence="1">Ubiquitin carboxyl-terminal hydrolase</fullName>
        <ecNumber evidence="1">3.4.19.12</ecNumber>
    </recommendedName>
</protein>
<evidence type="ECO:0000313" key="5">
    <source>
        <dbReference type="EMBL" id="SMQ47073.1"/>
    </source>
</evidence>